<dbReference type="Pfam" id="PF00582">
    <property type="entry name" value="Usp"/>
    <property type="match status" value="1"/>
</dbReference>
<dbReference type="SUPFAM" id="SSF52402">
    <property type="entry name" value="Adenine nucleotide alpha hydrolases-like"/>
    <property type="match status" value="1"/>
</dbReference>
<dbReference type="Proteomes" id="UP000033070">
    <property type="component" value="Chromosome"/>
</dbReference>
<accession>A0A2Z6GAB3</accession>
<dbReference type="PRINTS" id="PR01438">
    <property type="entry name" value="UNVRSLSTRESS"/>
</dbReference>
<organism evidence="3 4">
    <name type="scientific">Ferriphaselus amnicola</name>
    <dbReference type="NCBI Taxonomy" id="1188319"/>
    <lineage>
        <taxon>Bacteria</taxon>
        <taxon>Pseudomonadati</taxon>
        <taxon>Pseudomonadota</taxon>
        <taxon>Betaproteobacteria</taxon>
        <taxon>Nitrosomonadales</taxon>
        <taxon>Gallionellaceae</taxon>
        <taxon>Ferriphaselus</taxon>
    </lineage>
</organism>
<evidence type="ECO:0000313" key="3">
    <source>
        <dbReference type="EMBL" id="BBE50398.1"/>
    </source>
</evidence>
<dbReference type="EMBL" id="AP018738">
    <property type="protein sequence ID" value="BBE50398.1"/>
    <property type="molecule type" value="Genomic_DNA"/>
</dbReference>
<sequence length="141" mass="15272">MKILIPVDGSEGANRAVDYVINSLSWLKDAPQVFLLNVQWKLATGNVKLFISQDTINDYYREQGMEALTPACQKLDGVGLAYSYHISVGTPAEGIVQYAQEQQVDLIVVGARGHETLSSLLLGTVADKVAKLASVPVVLIK</sequence>
<evidence type="ECO:0000259" key="2">
    <source>
        <dbReference type="Pfam" id="PF00582"/>
    </source>
</evidence>
<evidence type="ECO:0000256" key="1">
    <source>
        <dbReference type="ARBA" id="ARBA00008791"/>
    </source>
</evidence>
<dbReference type="CDD" id="cd00293">
    <property type="entry name" value="USP-like"/>
    <property type="match status" value="1"/>
</dbReference>
<dbReference type="Gene3D" id="3.40.50.620">
    <property type="entry name" value="HUPs"/>
    <property type="match status" value="1"/>
</dbReference>
<dbReference type="OrthoDB" id="5295044at2"/>
<name>A0A2Z6GAB3_9PROT</name>
<dbReference type="KEGG" id="fam:OYT1_ch0835"/>
<feature type="domain" description="UspA" evidence="2">
    <location>
        <begin position="2"/>
        <end position="141"/>
    </location>
</feature>
<dbReference type="AlphaFoldDB" id="A0A2Z6GAB3"/>
<proteinExistence type="inferred from homology"/>
<dbReference type="InterPro" id="IPR006015">
    <property type="entry name" value="Universal_stress_UspA"/>
</dbReference>
<dbReference type="STRING" id="1188319.OYT1_01704"/>
<gene>
    <name evidence="3" type="ORF">OYT1_ch0835</name>
</gene>
<comment type="similarity">
    <text evidence="1">Belongs to the universal stress protein A family.</text>
</comment>
<dbReference type="PANTHER" id="PTHR46268">
    <property type="entry name" value="STRESS RESPONSE PROTEIN NHAX"/>
    <property type="match status" value="1"/>
</dbReference>
<protein>
    <submittedName>
        <fullName evidence="3">TRAP-T-associated universal stress protein TeaD</fullName>
    </submittedName>
</protein>
<dbReference type="InterPro" id="IPR014729">
    <property type="entry name" value="Rossmann-like_a/b/a_fold"/>
</dbReference>
<dbReference type="InterPro" id="IPR006016">
    <property type="entry name" value="UspA"/>
</dbReference>
<dbReference type="PANTHER" id="PTHR46268:SF6">
    <property type="entry name" value="UNIVERSAL STRESS PROTEIN UP12"/>
    <property type="match status" value="1"/>
</dbReference>
<keyword evidence="4" id="KW-1185">Reference proteome</keyword>
<evidence type="ECO:0000313" key="4">
    <source>
        <dbReference type="Proteomes" id="UP000033070"/>
    </source>
</evidence>
<dbReference type="RefSeq" id="WP_062627025.1">
    <property type="nucleotide sequence ID" value="NZ_AP018738.1"/>
</dbReference>
<reference evidence="3 4" key="1">
    <citation type="submission" date="2018-06" db="EMBL/GenBank/DDBJ databases">
        <title>OYT1 Genome Sequencing.</title>
        <authorList>
            <person name="Kato S."/>
            <person name="Itoh T."/>
            <person name="Ohkuma M."/>
        </authorList>
    </citation>
    <scope>NUCLEOTIDE SEQUENCE [LARGE SCALE GENOMIC DNA]</scope>
    <source>
        <strain evidence="3 4">OYT1</strain>
    </source>
</reference>